<evidence type="ECO:0000313" key="2">
    <source>
        <dbReference type="EMBL" id="OQQ82998.1"/>
    </source>
</evidence>
<comment type="caution">
    <text evidence="2">The sequence shown here is derived from an EMBL/GenBank/DDBJ whole genome shotgun (WGS) entry which is preliminary data.</text>
</comment>
<dbReference type="EMBL" id="NBEB01000061">
    <property type="protein sequence ID" value="OQQ82998.1"/>
    <property type="molecule type" value="Genomic_DNA"/>
</dbReference>
<gene>
    <name evidence="2" type="ORF">B6U60_06525</name>
</gene>
<evidence type="ECO:0000313" key="3">
    <source>
        <dbReference type="Proteomes" id="UP000192638"/>
    </source>
</evidence>
<dbReference type="Pfam" id="PF18299">
    <property type="entry name" value="R2K_2"/>
    <property type="match status" value="1"/>
</dbReference>
<protein>
    <recommendedName>
        <fullName evidence="1">ATP-grasp domain-containing protein</fullName>
    </recommendedName>
</protein>
<dbReference type="RefSeq" id="WP_081530713.1">
    <property type="nucleotide sequence ID" value="NZ_NBEB01000061.1"/>
</dbReference>
<reference evidence="2 3" key="1">
    <citation type="submission" date="2017-03" db="EMBL/GenBank/DDBJ databases">
        <title>Phylogenomics and comparative genomics of Lactobacillus salivarius, a mammalian gut commensal.</title>
        <authorList>
            <person name="Harris H.M."/>
        </authorList>
    </citation>
    <scope>NUCLEOTIDE SEQUENCE [LARGE SCALE GENOMIC DNA]</scope>
    <source>
        <strain evidence="2 3">LMG 14477</strain>
    </source>
</reference>
<name>A0A1V9QZ11_9LACO</name>
<dbReference type="Proteomes" id="UP000192638">
    <property type="component" value="Unassembled WGS sequence"/>
</dbReference>
<proteinExistence type="predicted"/>
<sequence>MKVYIQTNQKNMPYSVNGYVAMKGFEQMGFEIILFKSLDEVLPNMNREDIVVGGIQTVRRRLNQLKINSDEINYPESIRKYLGRKIWYSNMDTINRHPEFWPVFVKSVEGKKITGKVIRSPQDLIGLGSSYENPDIICSEVVDFVAEWRVYVRYGQIEGVKPYYGDWHFHYNPKVIENCLNDYVDQPAGFSLDFGVTKTGQTLLIEVNEGYSLASYGLYDIRYAKLLAARWAELTDTVDECAFDLDI</sequence>
<organism evidence="2 3">
    <name type="scientific">Ligilactobacillus salivarius</name>
    <dbReference type="NCBI Taxonomy" id="1624"/>
    <lineage>
        <taxon>Bacteria</taxon>
        <taxon>Bacillati</taxon>
        <taxon>Bacillota</taxon>
        <taxon>Bacilli</taxon>
        <taxon>Lactobacillales</taxon>
        <taxon>Lactobacillaceae</taxon>
        <taxon>Ligilactobacillus</taxon>
    </lineage>
</organism>
<evidence type="ECO:0000259" key="1">
    <source>
        <dbReference type="Pfam" id="PF18299"/>
    </source>
</evidence>
<accession>A0A1V9QZ11</accession>
<feature type="domain" description="ATP-grasp" evidence="1">
    <location>
        <begin position="81"/>
        <end position="226"/>
    </location>
</feature>
<dbReference type="InterPro" id="IPR041261">
    <property type="entry name" value="R2K_2"/>
</dbReference>
<dbReference type="AlphaFoldDB" id="A0A1V9QZ11"/>